<organism evidence="4 5">
    <name type="scientific">Candidatus Magasanikbacteria bacterium GW2011_GWA2_40_10</name>
    <dbReference type="NCBI Taxonomy" id="1619037"/>
    <lineage>
        <taxon>Bacteria</taxon>
        <taxon>Candidatus Magasanikiibacteriota</taxon>
    </lineage>
</organism>
<reference evidence="4 5" key="1">
    <citation type="journal article" date="2015" name="Nature">
        <title>rRNA introns, odd ribosomes, and small enigmatic genomes across a large radiation of phyla.</title>
        <authorList>
            <person name="Brown C.T."/>
            <person name="Hug L.A."/>
            <person name="Thomas B.C."/>
            <person name="Sharon I."/>
            <person name="Castelle C.J."/>
            <person name="Singh A."/>
            <person name="Wilkins M.J."/>
            <person name="Williams K.H."/>
            <person name="Banfield J.F."/>
        </authorList>
    </citation>
    <scope>NUCLEOTIDE SEQUENCE [LARGE SCALE GENOMIC DNA]</scope>
</reference>
<evidence type="ECO:0000313" key="4">
    <source>
        <dbReference type="EMBL" id="KKR35021.1"/>
    </source>
</evidence>
<accession>A0A0G0QCG0</accession>
<dbReference type="Pfam" id="PF11258">
    <property type="entry name" value="DUF3048"/>
    <property type="match status" value="1"/>
</dbReference>
<evidence type="ECO:0000259" key="2">
    <source>
        <dbReference type="Pfam" id="PF11258"/>
    </source>
</evidence>
<dbReference type="Pfam" id="PF17479">
    <property type="entry name" value="DUF3048_C"/>
    <property type="match status" value="1"/>
</dbReference>
<comment type="caution">
    <text evidence="4">The sequence shown here is derived from an EMBL/GenBank/DDBJ whole genome shotgun (WGS) entry which is preliminary data.</text>
</comment>
<feature type="transmembrane region" description="Helical" evidence="1">
    <location>
        <begin position="6"/>
        <end position="27"/>
    </location>
</feature>
<keyword evidence="1" id="KW-0472">Membrane</keyword>
<evidence type="ECO:0000313" key="5">
    <source>
        <dbReference type="Proteomes" id="UP000034855"/>
    </source>
</evidence>
<dbReference type="EMBL" id="LBXR01000004">
    <property type="protein sequence ID" value="KKR35021.1"/>
    <property type="molecule type" value="Genomic_DNA"/>
</dbReference>
<dbReference type="Gene3D" id="3.50.90.10">
    <property type="entry name" value="YerB-like"/>
    <property type="match status" value="1"/>
</dbReference>
<dbReference type="InterPro" id="IPR035328">
    <property type="entry name" value="DUF3048_C"/>
</dbReference>
<keyword evidence="1" id="KW-1133">Transmembrane helix</keyword>
<dbReference type="Proteomes" id="UP000034855">
    <property type="component" value="Unassembled WGS sequence"/>
</dbReference>
<gene>
    <name evidence="4" type="ORF">UT67_C0004G0010</name>
</gene>
<feature type="domain" description="DUF3048" evidence="3">
    <location>
        <begin position="223"/>
        <end position="334"/>
    </location>
</feature>
<dbReference type="SUPFAM" id="SSF159774">
    <property type="entry name" value="YerB-like"/>
    <property type="match status" value="1"/>
</dbReference>
<dbReference type="PROSITE" id="PS51257">
    <property type="entry name" value="PROKAR_LIPOPROTEIN"/>
    <property type="match status" value="1"/>
</dbReference>
<keyword evidence="1" id="KW-0812">Transmembrane</keyword>
<evidence type="ECO:0000256" key="1">
    <source>
        <dbReference type="SAM" id="Phobius"/>
    </source>
</evidence>
<dbReference type="AlphaFoldDB" id="A0A0G0QCG0"/>
<protein>
    <recommendedName>
        <fullName evidence="6">PT repeat-containing protein</fullName>
    </recommendedName>
</protein>
<feature type="domain" description="DUF3048" evidence="2">
    <location>
        <begin position="59"/>
        <end position="192"/>
    </location>
</feature>
<evidence type="ECO:0008006" key="6">
    <source>
        <dbReference type="Google" id="ProtNLM"/>
    </source>
</evidence>
<name>A0A0G0QCG0_9BACT</name>
<proteinExistence type="predicted"/>
<dbReference type="InterPro" id="IPR023158">
    <property type="entry name" value="YerB-like_sf"/>
</dbReference>
<dbReference type="STRING" id="1619037.UT67_C0004G0010"/>
<evidence type="ECO:0000259" key="3">
    <source>
        <dbReference type="Pfam" id="PF17479"/>
    </source>
</evidence>
<dbReference type="InterPro" id="IPR021416">
    <property type="entry name" value="DUF3048_N"/>
</dbReference>
<sequence>MLRKYFSSIFITIISAIAIGCVFFYFYPSRESLRAISSNDFSISAVKYINPLDGKAVAKKADSVLRVVGVMIDNHPDARPESGVSKAKIVYEAPVEGGLTRYLAIYDSKQVVPEVGPVRSARAYFLDWLQEYGNGLYMHSGGSPEALGLIKSRKIFDVNEFFWGEYYWRDQVRFAPHNLYTNSENWGKVVNQYGSTSSLFTKDKAWLYSKLVGQTSGKNGGLKIPFSDDYAVNWTYDAKAINYGRSLNGVKEIDKDGSEVRARNILVQITDVQDVVNDDKGRQSITTIGSGDAIILKKGAVVYGTWKKSSLTGRTRFYDKNKKEIVLVPGNTWVEVAPKDVNVVVMN</sequence>